<keyword evidence="1" id="KW-0472">Membrane</keyword>
<keyword evidence="1" id="KW-1133">Transmembrane helix</keyword>
<gene>
    <name evidence="2" type="ORF">JCM19300_3233</name>
</gene>
<dbReference type="AlphaFoldDB" id="A0A090VH00"/>
<comment type="caution">
    <text evidence="2">The sequence shown here is derived from an EMBL/GenBank/DDBJ whole genome shotgun (WGS) entry which is preliminary data.</text>
</comment>
<feature type="transmembrane region" description="Helical" evidence="1">
    <location>
        <begin position="30"/>
        <end position="52"/>
    </location>
</feature>
<accession>A0A090VH00</accession>
<proteinExistence type="predicted"/>
<keyword evidence="1" id="KW-0812">Transmembrane</keyword>
<reference evidence="2 3" key="1">
    <citation type="journal article" date="2014" name="Genome Announc.">
        <title>Draft Genome Sequences of Marine Flavobacterium Algibacter lectus Strains SS8 and NR4.</title>
        <authorList>
            <person name="Takatani N."/>
            <person name="Nakanishi M."/>
            <person name="Meirelles P."/>
            <person name="Mino S."/>
            <person name="Suda W."/>
            <person name="Oshima K."/>
            <person name="Hattori M."/>
            <person name="Ohkuma M."/>
            <person name="Hosokawa M."/>
            <person name="Miyashita K."/>
            <person name="Thompson F.L."/>
            <person name="Niwa A."/>
            <person name="Sawabe T."/>
            <person name="Sawabe T."/>
        </authorList>
    </citation>
    <scope>NUCLEOTIDE SEQUENCE [LARGE SCALE GENOMIC DNA]</scope>
    <source>
        <strain evidence="2 3">JCM 19300</strain>
    </source>
</reference>
<name>A0A090VH00_9FLAO</name>
<evidence type="ECO:0000313" key="3">
    <source>
        <dbReference type="Proteomes" id="UP000029644"/>
    </source>
</evidence>
<organism evidence="2 3">
    <name type="scientific">Algibacter lectus</name>
    <dbReference type="NCBI Taxonomy" id="221126"/>
    <lineage>
        <taxon>Bacteria</taxon>
        <taxon>Pseudomonadati</taxon>
        <taxon>Bacteroidota</taxon>
        <taxon>Flavobacteriia</taxon>
        <taxon>Flavobacteriales</taxon>
        <taxon>Flavobacteriaceae</taxon>
        <taxon>Algibacter</taxon>
    </lineage>
</organism>
<evidence type="ECO:0000313" key="2">
    <source>
        <dbReference type="EMBL" id="GAL64030.1"/>
    </source>
</evidence>
<dbReference type="EMBL" id="BBNQ01000015">
    <property type="protein sequence ID" value="GAL64030.1"/>
    <property type="molecule type" value="Genomic_DNA"/>
</dbReference>
<protein>
    <submittedName>
        <fullName evidence="2">Uncharacterized protein</fullName>
    </submittedName>
</protein>
<feature type="transmembrane region" description="Helical" evidence="1">
    <location>
        <begin position="7"/>
        <end position="24"/>
    </location>
</feature>
<sequence>MGIEQYILFLVGGVSAMFTFFLHVDLNQGPVRASSLVGVLVGVFVLLCLICCHRI</sequence>
<dbReference type="Proteomes" id="UP000029644">
    <property type="component" value="Unassembled WGS sequence"/>
</dbReference>
<evidence type="ECO:0000256" key="1">
    <source>
        <dbReference type="SAM" id="Phobius"/>
    </source>
</evidence>